<keyword evidence="4" id="KW-0472">Membrane</keyword>
<keyword evidence="6" id="KW-1185">Reference proteome</keyword>
<dbReference type="GO" id="GO:0022857">
    <property type="term" value="F:transmembrane transporter activity"/>
    <property type="evidence" value="ECO:0007669"/>
    <property type="project" value="InterPro"/>
</dbReference>
<dbReference type="InterPro" id="IPR020846">
    <property type="entry name" value="MFS_dom"/>
</dbReference>
<dbReference type="SUPFAM" id="SSF103473">
    <property type="entry name" value="MFS general substrate transporter"/>
    <property type="match status" value="1"/>
</dbReference>
<evidence type="ECO:0000256" key="2">
    <source>
        <dbReference type="ARBA" id="ARBA00022692"/>
    </source>
</evidence>
<dbReference type="PROSITE" id="PS50850">
    <property type="entry name" value="MFS"/>
    <property type="match status" value="1"/>
</dbReference>
<dbReference type="EMBL" id="CACRXK020011224">
    <property type="protein sequence ID" value="CAB4021017.1"/>
    <property type="molecule type" value="Genomic_DNA"/>
</dbReference>
<protein>
    <submittedName>
        <fullName evidence="5">Uncharacterized protein</fullName>
    </submittedName>
</protein>
<gene>
    <name evidence="5" type="ORF">PACLA_8A059718</name>
</gene>
<keyword evidence="3" id="KW-1133">Transmembrane helix</keyword>
<dbReference type="AlphaFoldDB" id="A0A7D9J3B4"/>
<proteinExistence type="predicted"/>
<reference evidence="5" key="1">
    <citation type="submission" date="2020-04" db="EMBL/GenBank/DDBJ databases">
        <authorList>
            <person name="Alioto T."/>
            <person name="Alioto T."/>
            <person name="Gomez Garrido J."/>
        </authorList>
    </citation>
    <scope>NUCLEOTIDE SEQUENCE</scope>
    <source>
        <strain evidence="5">A484AB</strain>
    </source>
</reference>
<accession>A0A7D9J3B4</accession>
<evidence type="ECO:0000313" key="5">
    <source>
        <dbReference type="EMBL" id="CAB4021017.1"/>
    </source>
</evidence>
<comment type="subcellular location">
    <subcellularLocation>
        <location evidence="1">Membrane</location>
        <topology evidence="1">Multi-pass membrane protein</topology>
    </subcellularLocation>
</comment>
<name>A0A7D9J3B4_PARCT</name>
<feature type="non-terminal residue" evidence="5">
    <location>
        <position position="1"/>
    </location>
</feature>
<dbReference type="PANTHER" id="PTHR24064">
    <property type="entry name" value="SOLUTE CARRIER FAMILY 22 MEMBER"/>
    <property type="match status" value="1"/>
</dbReference>
<evidence type="ECO:0000256" key="3">
    <source>
        <dbReference type="ARBA" id="ARBA00022989"/>
    </source>
</evidence>
<evidence type="ECO:0000313" key="6">
    <source>
        <dbReference type="Proteomes" id="UP001152795"/>
    </source>
</evidence>
<dbReference type="OrthoDB" id="5970406at2759"/>
<dbReference type="Pfam" id="PF00083">
    <property type="entry name" value="Sugar_tr"/>
    <property type="match status" value="1"/>
</dbReference>
<dbReference type="Proteomes" id="UP001152795">
    <property type="component" value="Unassembled WGS sequence"/>
</dbReference>
<dbReference type="Gene3D" id="1.20.1250.20">
    <property type="entry name" value="MFS general substrate transporter like domains"/>
    <property type="match status" value="1"/>
</dbReference>
<comment type="caution">
    <text evidence="5">The sequence shown here is derived from an EMBL/GenBank/DDBJ whole genome shotgun (WGS) entry which is preliminary data.</text>
</comment>
<dbReference type="InterPro" id="IPR005828">
    <property type="entry name" value="MFS_sugar_transport-like"/>
</dbReference>
<dbReference type="GO" id="GO:0016020">
    <property type="term" value="C:membrane"/>
    <property type="evidence" value="ECO:0007669"/>
    <property type="project" value="UniProtKB-SubCell"/>
</dbReference>
<organism evidence="5 6">
    <name type="scientific">Paramuricea clavata</name>
    <name type="common">Red gorgonian</name>
    <name type="synonym">Violescent sea-whip</name>
    <dbReference type="NCBI Taxonomy" id="317549"/>
    <lineage>
        <taxon>Eukaryota</taxon>
        <taxon>Metazoa</taxon>
        <taxon>Cnidaria</taxon>
        <taxon>Anthozoa</taxon>
        <taxon>Octocorallia</taxon>
        <taxon>Malacalcyonacea</taxon>
        <taxon>Plexauridae</taxon>
        <taxon>Paramuricea</taxon>
    </lineage>
</organism>
<keyword evidence="2" id="KW-0812">Transmembrane</keyword>
<sequence>SVGGRITAAIVANFFVSFSFAGVYVWSSELFPTVIRATGMSTSSSFARIGSFGASYIVWLIRIHAALPFSIMGAIALQAAVLGLFLPETKGAATMETMDDMKTEEEKVGGVVEKNEYTETEFV</sequence>
<dbReference type="InterPro" id="IPR036259">
    <property type="entry name" value="MFS_trans_sf"/>
</dbReference>
<evidence type="ECO:0000256" key="1">
    <source>
        <dbReference type="ARBA" id="ARBA00004141"/>
    </source>
</evidence>
<evidence type="ECO:0000256" key="4">
    <source>
        <dbReference type="ARBA" id="ARBA00023136"/>
    </source>
</evidence>